<evidence type="ECO:0000256" key="1">
    <source>
        <dbReference type="ARBA" id="ARBA00023118"/>
    </source>
</evidence>
<accession>A0A6A9QVE6</accession>
<proteinExistence type="predicted"/>
<dbReference type="GO" id="GO:0051607">
    <property type="term" value="P:defense response to virus"/>
    <property type="evidence" value="ECO:0007669"/>
    <property type="project" value="UniProtKB-KW"/>
</dbReference>
<reference evidence="3 4" key="1">
    <citation type="submission" date="2019-10" db="EMBL/GenBank/DDBJ databases">
        <title>Sequencing and Assembly of Multiple Reported Metal-Biooxidizing Members of the Extremely Thermoacidophilic Archaeal Family Sulfolobaceae.</title>
        <authorList>
            <person name="Counts J.A."/>
            <person name="Kelly R.M."/>
        </authorList>
    </citation>
    <scope>NUCLEOTIDE SEQUENCE [LARGE SCALE GENOMIC DNA]</scope>
    <source>
        <strain evidence="3 4">DSM 6482</strain>
    </source>
</reference>
<comment type="caution">
    <text evidence="3">The sequence shown here is derived from an EMBL/GenBank/DDBJ whole genome shotgun (WGS) entry which is preliminary data.</text>
</comment>
<protein>
    <recommendedName>
        <fullName evidence="2">CRISPR type III-associated protein domain-containing protein</fullName>
    </recommendedName>
</protein>
<evidence type="ECO:0000313" key="4">
    <source>
        <dbReference type="Proteomes" id="UP000470772"/>
    </source>
</evidence>
<evidence type="ECO:0000313" key="3">
    <source>
        <dbReference type="EMBL" id="MUN29743.1"/>
    </source>
</evidence>
<dbReference type="AlphaFoldDB" id="A0A6A9QVE6"/>
<sequence>MFLIKGTIKTVSSFTIGTDGYFIDVQFNELGLTPSALKGAMRTSISWAIRNGMVRGTSCDEIEPSRIAKVHQGKPCDVCSLFGYPDHEGKLRVYSGPNKDGKMKPKTHVITHVNINDETGTAKKTALFKQEVVPPEEEFPFTVQVVGGEEELCLALASLHYLRFLRLGRGGMVDVNVDKVIKDGKEIDAQKIPLELKWVW</sequence>
<dbReference type="CDD" id="cd09726">
    <property type="entry name" value="RAMP_I_III"/>
    <property type="match status" value="1"/>
</dbReference>
<organism evidence="3 4">
    <name type="scientific">Sulfuracidifex metallicus DSM 6482 = JCM 9184</name>
    <dbReference type="NCBI Taxonomy" id="523847"/>
    <lineage>
        <taxon>Archaea</taxon>
        <taxon>Thermoproteota</taxon>
        <taxon>Thermoprotei</taxon>
        <taxon>Sulfolobales</taxon>
        <taxon>Sulfolobaceae</taxon>
        <taxon>Sulfuracidifex</taxon>
    </lineage>
</organism>
<gene>
    <name evidence="3" type="ORF">GC250_09915</name>
</gene>
<dbReference type="Pfam" id="PF03787">
    <property type="entry name" value="RAMPs"/>
    <property type="match status" value="1"/>
</dbReference>
<dbReference type="EMBL" id="WGGD01000005">
    <property type="protein sequence ID" value="MUN29743.1"/>
    <property type="molecule type" value="Genomic_DNA"/>
</dbReference>
<feature type="domain" description="CRISPR type III-associated protein" evidence="2">
    <location>
        <begin position="7"/>
        <end position="170"/>
    </location>
</feature>
<dbReference type="RefSeq" id="WP_054839009.1">
    <property type="nucleotide sequence ID" value="NZ_BBBY01000031.1"/>
</dbReference>
<keyword evidence="1" id="KW-0051">Antiviral defense</keyword>
<dbReference type="Proteomes" id="UP000470772">
    <property type="component" value="Unassembled WGS sequence"/>
</dbReference>
<dbReference type="OrthoDB" id="42533at2157"/>
<evidence type="ECO:0000259" key="2">
    <source>
        <dbReference type="Pfam" id="PF03787"/>
    </source>
</evidence>
<dbReference type="InterPro" id="IPR005537">
    <property type="entry name" value="RAMP_III_fam"/>
</dbReference>
<name>A0A6A9QVE6_SULME</name>
<keyword evidence="4" id="KW-1185">Reference proteome</keyword>